<accession>A0A9P7VJ07</accession>
<organism evidence="1 2">
    <name type="scientific">Guyanagaster necrorhizus</name>
    <dbReference type="NCBI Taxonomy" id="856835"/>
    <lineage>
        <taxon>Eukaryota</taxon>
        <taxon>Fungi</taxon>
        <taxon>Dikarya</taxon>
        <taxon>Basidiomycota</taxon>
        <taxon>Agaricomycotina</taxon>
        <taxon>Agaricomycetes</taxon>
        <taxon>Agaricomycetidae</taxon>
        <taxon>Agaricales</taxon>
        <taxon>Marasmiineae</taxon>
        <taxon>Physalacriaceae</taxon>
        <taxon>Guyanagaster</taxon>
    </lineage>
</organism>
<evidence type="ECO:0000313" key="2">
    <source>
        <dbReference type="Proteomes" id="UP000812287"/>
    </source>
</evidence>
<keyword evidence="2" id="KW-1185">Reference proteome</keyword>
<dbReference type="OrthoDB" id="66095at2759"/>
<gene>
    <name evidence="1" type="ORF">BT62DRAFT_478816</name>
</gene>
<evidence type="ECO:0000313" key="1">
    <source>
        <dbReference type="EMBL" id="KAG7441458.1"/>
    </source>
</evidence>
<reference evidence="1" key="1">
    <citation type="submission" date="2020-11" db="EMBL/GenBank/DDBJ databases">
        <title>Adaptations for nitrogen fixation in a non-lichenized fungal sporocarp promotes dispersal by wood-feeding termites.</title>
        <authorList>
            <consortium name="DOE Joint Genome Institute"/>
            <person name="Koch R.A."/>
            <person name="Yoon G."/>
            <person name="Arayal U."/>
            <person name="Lail K."/>
            <person name="Amirebrahimi M."/>
            <person name="Labutti K."/>
            <person name="Lipzen A."/>
            <person name="Riley R."/>
            <person name="Barry K."/>
            <person name="Henrissat B."/>
            <person name="Grigoriev I.V."/>
            <person name="Herr J.R."/>
            <person name="Aime M.C."/>
        </authorList>
    </citation>
    <scope>NUCLEOTIDE SEQUENCE</scope>
    <source>
        <strain evidence="1">MCA 3950</strain>
    </source>
</reference>
<dbReference type="EMBL" id="MU250559">
    <property type="protein sequence ID" value="KAG7441458.1"/>
    <property type="molecule type" value="Genomic_DNA"/>
</dbReference>
<sequence length="268" mass="30621">MGSEQSSTVYPRYTVISGLSSSTRTNEANEHEDHIPSDDEVISVKRTLNNYLPVEIIDDILDFAQYWSCIRERRRIQVRAAAVPTGETFPKADWCYIVSPPVPQDAKVRSVKFVIESCDQGYGGEPEHRGTYEGSWTWFEAAIICGEPWWLSEVLRMPVDLYREGLEFPEDVRSAARAAEVRSREEEGSRWHVGVNVTAQGFYKEHTIIWPRTNEKTKQRTMRGLVGLSHEFVRLLEPGDRVALMAMAMFPAWINKVKGASIDVFYTL</sequence>
<dbReference type="Proteomes" id="UP000812287">
    <property type="component" value="Unassembled WGS sequence"/>
</dbReference>
<dbReference type="GeneID" id="66103396"/>
<protein>
    <submittedName>
        <fullName evidence="1">Uncharacterized protein</fullName>
    </submittedName>
</protein>
<name>A0A9P7VJ07_9AGAR</name>
<dbReference type="AlphaFoldDB" id="A0A9P7VJ07"/>
<dbReference type="RefSeq" id="XP_043034958.1">
    <property type="nucleotide sequence ID" value="XM_043181100.1"/>
</dbReference>
<comment type="caution">
    <text evidence="1">The sequence shown here is derived from an EMBL/GenBank/DDBJ whole genome shotgun (WGS) entry which is preliminary data.</text>
</comment>
<proteinExistence type="predicted"/>